<dbReference type="FunFam" id="3.30.450.40:FF:000035">
    <property type="entry name" value="PAS sensor protein"/>
    <property type="match status" value="1"/>
</dbReference>
<dbReference type="AlphaFoldDB" id="A0A3A9W8K8"/>
<dbReference type="Pfam" id="PF07228">
    <property type="entry name" value="SpoIIE"/>
    <property type="match status" value="1"/>
</dbReference>
<dbReference type="Gene3D" id="3.60.40.10">
    <property type="entry name" value="PPM-type phosphatase domain"/>
    <property type="match status" value="1"/>
</dbReference>
<keyword evidence="3" id="KW-1133">Transmembrane helix</keyword>
<reference evidence="8 9" key="1">
    <citation type="submission" date="2018-09" db="EMBL/GenBank/DDBJ databases">
        <title>Streptomyces sp. nov. DS1-2, an endophytic actinomycete isolated from roots of Dendrobium scabrilingue.</title>
        <authorList>
            <person name="Kuncharoen N."/>
            <person name="Kudo T."/>
            <person name="Ohkuma M."/>
            <person name="Yuki M."/>
            <person name="Tanasupawat S."/>
        </authorList>
    </citation>
    <scope>NUCLEOTIDE SEQUENCE [LARGE SCALE GENOMIC DNA]</scope>
    <source>
        <strain evidence="6 9">AZ1-7</strain>
        <strain evidence="7 8">DS1-2</strain>
    </source>
</reference>
<feature type="transmembrane region" description="Helical" evidence="3">
    <location>
        <begin position="5"/>
        <end position="23"/>
    </location>
</feature>
<dbReference type="PANTHER" id="PTHR43156:SF2">
    <property type="entry name" value="STAGE II SPORULATION PROTEIN E"/>
    <property type="match status" value="1"/>
</dbReference>
<evidence type="ECO:0000259" key="4">
    <source>
        <dbReference type="SMART" id="SM00065"/>
    </source>
</evidence>
<dbReference type="PANTHER" id="PTHR43156">
    <property type="entry name" value="STAGE II SPORULATION PROTEIN E-RELATED"/>
    <property type="match status" value="1"/>
</dbReference>
<dbReference type="SMART" id="SM00065">
    <property type="entry name" value="GAF"/>
    <property type="match status" value="1"/>
</dbReference>
<comment type="caution">
    <text evidence="6">The sequence shown here is derived from an EMBL/GenBank/DDBJ whole genome shotgun (WGS) entry which is preliminary data.</text>
</comment>
<feature type="domain" description="GAF" evidence="4">
    <location>
        <begin position="115"/>
        <end position="323"/>
    </location>
</feature>
<evidence type="ECO:0000256" key="3">
    <source>
        <dbReference type="SAM" id="Phobius"/>
    </source>
</evidence>
<evidence type="ECO:0000313" key="7">
    <source>
        <dbReference type="EMBL" id="RKN22910.1"/>
    </source>
</evidence>
<evidence type="ECO:0000256" key="2">
    <source>
        <dbReference type="SAM" id="MobiDB-lite"/>
    </source>
</evidence>
<dbReference type="InterPro" id="IPR003594">
    <property type="entry name" value="HATPase_dom"/>
</dbReference>
<dbReference type="SUPFAM" id="SSF55781">
    <property type="entry name" value="GAF domain-like"/>
    <property type="match status" value="1"/>
</dbReference>
<dbReference type="InterPro" id="IPR036457">
    <property type="entry name" value="PPM-type-like_dom_sf"/>
</dbReference>
<evidence type="ECO:0000313" key="8">
    <source>
        <dbReference type="Proteomes" id="UP000268652"/>
    </source>
</evidence>
<feature type="transmembrane region" description="Helical" evidence="3">
    <location>
        <begin position="78"/>
        <end position="99"/>
    </location>
</feature>
<dbReference type="OrthoDB" id="118142at2"/>
<dbReference type="SMART" id="SM00331">
    <property type="entry name" value="PP2C_SIG"/>
    <property type="match status" value="1"/>
</dbReference>
<feature type="region of interest" description="Disordered" evidence="2">
    <location>
        <begin position="161"/>
        <end position="220"/>
    </location>
</feature>
<gene>
    <name evidence="7" type="ORF">D7318_15000</name>
    <name evidence="6" type="ORF">D7319_13555</name>
</gene>
<sequence length="705" mass="74697">MKGGIFTLVLVYLALLTCVQILSTRHFGLAGWSGFSMLAPVVAGALLSMRQTVIVGVVNIASVGLSYGYAIPDLEMGIRILVNIAALCSFALAVLVCRIRLDREARVRRLTIARERLTLLRVASQHIGSTLDVSRTAGEVAEVAVPRFADLVTVDLYESVLRGDEPPDPEQGRGTLRRIAQRSASGNGGGKGDGGGDARGTEEGGGGEFAAPGPATGEAHQNDAVPVRCLVEGATCRATLLDGEDVPGWLGGDARHAGSPGQPVAHSGIAVPLRARGATLGVAVFVRNRRDEPFDADDLLLAEEIGVQAAVCVDNARRYTHEHRTSLALQRSLLPRRLPRIAAVEVATRYLPADSTVGVGGDWFDVIQLSGARVALVVGDVVGHGLYATATMGRLRSAVRTLADIDLAPDELLTHLDDVVIRLGSETEESAEEQEIPGGAVGATCLYAVYDPVGRTCVMARAGHPAPVLVRPDGRAELLEAPAGPPLGLGGLPFEATELSLPEGSLLALYTNGLVDVDHDMARGQESLRQALAGRSTSLETTCDEVLGTVLEGVLPTDDIALLLARTRALDASHVATWDIADEPTAVGRARELADRQLTAWDLRDAAFATELVVSELVTNAIRHADGPLQLRLIREPSALICEVSDSSSTSPHLRRARILDESGRGLFIVANLTERWGTRHGRYGKTIWAELSPAQQQGTELASL</sequence>
<dbReference type="EMBL" id="RBDX01000009">
    <property type="protein sequence ID" value="RKN09099.1"/>
    <property type="molecule type" value="Genomic_DNA"/>
</dbReference>
<feature type="transmembrane region" description="Helical" evidence="3">
    <location>
        <begin position="54"/>
        <end position="72"/>
    </location>
</feature>
<dbReference type="CDD" id="cd16936">
    <property type="entry name" value="HATPase_RsbW-like"/>
    <property type="match status" value="1"/>
</dbReference>
<dbReference type="Gene3D" id="3.30.450.40">
    <property type="match status" value="1"/>
</dbReference>
<feature type="compositionally biased region" description="Low complexity" evidence="2">
    <location>
        <begin position="209"/>
        <end position="219"/>
    </location>
</feature>
<dbReference type="FunFam" id="3.30.565.10:FF:000028">
    <property type="entry name" value="PAS sensor protein"/>
    <property type="match status" value="1"/>
</dbReference>
<dbReference type="Proteomes" id="UP000275024">
    <property type="component" value="Unassembled WGS sequence"/>
</dbReference>
<dbReference type="InterPro" id="IPR052016">
    <property type="entry name" value="Bact_Sigma-Reg"/>
</dbReference>
<protein>
    <submittedName>
        <fullName evidence="6">GAF domain-containing protein</fullName>
    </submittedName>
</protein>
<dbReference type="Gene3D" id="3.30.565.10">
    <property type="entry name" value="Histidine kinase-like ATPase, C-terminal domain"/>
    <property type="match status" value="1"/>
</dbReference>
<dbReference type="FunFam" id="3.60.40.10:FF:000031">
    <property type="entry name" value="PAS sensor protein"/>
    <property type="match status" value="1"/>
</dbReference>
<dbReference type="InterPro" id="IPR029016">
    <property type="entry name" value="GAF-like_dom_sf"/>
</dbReference>
<feature type="domain" description="PPM-type phosphatase" evidence="5">
    <location>
        <begin position="344"/>
        <end position="567"/>
    </location>
</feature>
<keyword evidence="1" id="KW-0378">Hydrolase</keyword>
<dbReference type="GO" id="GO:0016791">
    <property type="term" value="F:phosphatase activity"/>
    <property type="evidence" value="ECO:0007669"/>
    <property type="project" value="TreeGrafter"/>
</dbReference>
<dbReference type="EMBL" id="RBDY01000009">
    <property type="protein sequence ID" value="RKN22910.1"/>
    <property type="molecule type" value="Genomic_DNA"/>
</dbReference>
<dbReference type="InterPro" id="IPR001932">
    <property type="entry name" value="PPM-type_phosphatase-like_dom"/>
</dbReference>
<dbReference type="SUPFAM" id="SSF81606">
    <property type="entry name" value="PP2C-like"/>
    <property type="match status" value="1"/>
</dbReference>
<name>A0A3A9W8K8_9ACTN</name>
<dbReference type="Proteomes" id="UP000268652">
    <property type="component" value="Unassembled WGS sequence"/>
</dbReference>
<dbReference type="InterPro" id="IPR003018">
    <property type="entry name" value="GAF"/>
</dbReference>
<dbReference type="Pfam" id="PF13581">
    <property type="entry name" value="HATPase_c_2"/>
    <property type="match status" value="1"/>
</dbReference>
<dbReference type="Pfam" id="PF01590">
    <property type="entry name" value="GAF"/>
    <property type="match status" value="1"/>
</dbReference>
<dbReference type="InterPro" id="IPR036890">
    <property type="entry name" value="HATPase_C_sf"/>
</dbReference>
<dbReference type="SUPFAM" id="SSF55874">
    <property type="entry name" value="ATPase domain of HSP90 chaperone/DNA topoisomerase II/histidine kinase"/>
    <property type="match status" value="1"/>
</dbReference>
<organism evidence="6 9">
    <name type="scientific">Streptomyces radicis</name>
    <dbReference type="NCBI Taxonomy" id="1750517"/>
    <lineage>
        <taxon>Bacteria</taxon>
        <taxon>Bacillati</taxon>
        <taxon>Actinomycetota</taxon>
        <taxon>Actinomycetes</taxon>
        <taxon>Kitasatosporales</taxon>
        <taxon>Streptomycetaceae</taxon>
        <taxon>Streptomyces</taxon>
    </lineage>
</organism>
<keyword evidence="3" id="KW-0812">Transmembrane</keyword>
<accession>A0A3A9W8K8</accession>
<evidence type="ECO:0000313" key="9">
    <source>
        <dbReference type="Proteomes" id="UP000275024"/>
    </source>
</evidence>
<evidence type="ECO:0000259" key="5">
    <source>
        <dbReference type="SMART" id="SM00331"/>
    </source>
</evidence>
<keyword evidence="3" id="KW-0472">Membrane</keyword>
<keyword evidence="8" id="KW-1185">Reference proteome</keyword>
<evidence type="ECO:0000256" key="1">
    <source>
        <dbReference type="ARBA" id="ARBA00022801"/>
    </source>
</evidence>
<proteinExistence type="predicted"/>
<evidence type="ECO:0000313" key="6">
    <source>
        <dbReference type="EMBL" id="RKN09099.1"/>
    </source>
</evidence>